<keyword evidence="1" id="KW-0732">Signal</keyword>
<evidence type="ECO:0000313" key="3">
    <source>
        <dbReference type="Proteomes" id="UP001366166"/>
    </source>
</evidence>
<feature type="signal peptide" evidence="1">
    <location>
        <begin position="1"/>
        <end position="20"/>
    </location>
</feature>
<reference evidence="3" key="1">
    <citation type="journal article" date="2023" name="Arch. Microbiol.">
        <title>Desulfoferula mesophilus gen. nov. sp. nov., a mesophilic sulfate-reducing bacterium isolated from a brackish lake sediment.</title>
        <authorList>
            <person name="Watanabe T."/>
            <person name="Yabe T."/>
            <person name="Tsuji J.M."/>
            <person name="Fukui M."/>
        </authorList>
    </citation>
    <scope>NUCLEOTIDE SEQUENCE [LARGE SCALE GENOMIC DNA]</scope>
    <source>
        <strain evidence="3">12FAK</strain>
    </source>
</reference>
<dbReference type="AlphaFoldDB" id="A0AAU9EEB1"/>
<gene>
    <name evidence="2" type="ORF">FAK_25320</name>
</gene>
<name>A0AAU9EEB1_9BACT</name>
<dbReference type="KEGG" id="dmp:FAK_25320"/>
<sequence>MRFRLAIIVALALLAALAAACGGASSFGPVEENLHQEVGVLTYDEAVDRWGPPTSLSHGDKLFTAYWIKERSGGIVKERLYLTFDNEKKILRAYRYTSKPFE</sequence>
<protein>
    <recommendedName>
        <fullName evidence="4">Lipoprotein</fullName>
    </recommendedName>
</protein>
<evidence type="ECO:0008006" key="4">
    <source>
        <dbReference type="Google" id="ProtNLM"/>
    </source>
</evidence>
<evidence type="ECO:0000256" key="1">
    <source>
        <dbReference type="SAM" id="SignalP"/>
    </source>
</evidence>
<accession>A0AAU9EEB1</accession>
<feature type="chain" id="PRO_5043336422" description="Lipoprotein" evidence="1">
    <location>
        <begin position="21"/>
        <end position="102"/>
    </location>
</feature>
<dbReference type="EMBL" id="AP028679">
    <property type="protein sequence ID" value="BEQ15466.1"/>
    <property type="molecule type" value="Genomic_DNA"/>
</dbReference>
<proteinExistence type="predicted"/>
<dbReference type="RefSeq" id="WP_338599887.1">
    <property type="nucleotide sequence ID" value="NZ_AP028679.1"/>
</dbReference>
<keyword evidence="3" id="KW-1185">Reference proteome</keyword>
<dbReference type="Proteomes" id="UP001366166">
    <property type="component" value="Chromosome"/>
</dbReference>
<evidence type="ECO:0000313" key="2">
    <source>
        <dbReference type="EMBL" id="BEQ15466.1"/>
    </source>
</evidence>
<organism evidence="2 3">
    <name type="scientific">Desulfoferula mesophila</name>
    <dbReference type="NCBI Taxonomy" id="3058419"/>
    <lineage>
        <taxon>Bacteria</taxon>
        <taxon>Pseudomonadati</taxon>
        <taxon>Thermodesulfobacteriota</taxon>
        <taxon>Desulfarculia</taxon>
        <taxon>Desulfarculales</taxon>
        <taxon>Desulfarculaceae</taxon>
        <taxon>Desulfoferula</taxon>
    </lineage>
</organism>